<proteinExistence type="predicted"/>
<evidence type="ECO:0000256" key="1">
    <source>
        <dbReference type="SAM" id="MobiDB-lite"/>
    </source>
</evidence>
<organism evidence="3 4">
    <name type="scientific">Cellulomonas humilata</name>
    <dbReference type="NCBI Taxonomy" id="144055"/>
    <lineage>
        <taxon>Bacteria</taxon>
        <taxon>Bacillati</taxon>
        <taxon>Actinomycetota</taxon>
        <taxon>Actinomycetes</taxon>
        <taxon>Micrococcales</taxon>
        <taxon>Cellulomonadaceae</taxon>
        <taxon>Cellulomonas</taxon>
    </lineage>
</organism>
<keyword evidence="2" id="KW-0472">Membrane</keyword>
<gene>
    <name evidence="3" type="ORF">HP550_00625</name>
</gene>
<keyword evidence="2" id="KW-1133">Transmembrane helix</keyword>
<evidence type="ECO:0000313" key="4">
    <source>
        <dbReference type="Proteomes" id="UP000565724"/>
    </source>
</evidence>
<evidence type="ECO:0000256" key="2">
    <source>
        <dbReference type="SAM" id="Phobius"/>
    </source>
</evidence>
<feature type="transmembrane region" description="Helical" evidence="2">
    <location>
        <begin position="71"/>
        <end position="92"/>
    </location>
</feature>
<sequence length="120" mass="12311">PEAAPGAWAPTGLSSGTVPAPRAGGEPAAPVFAAPLGGRPDPVRDGAARDDDDDYDDDEDDEERPRHPYTWLHLIVLALVAFVLGFLIVLLLGNTTDDDPGSTAAVSVTHSTTGLSAGPV</sequence>
<feature type="region of interest" description="Disordered" evidence="1">
    <location>
        <begin position="1"/>
        <end position="66"/>
    </location>
</feature>
<feature type="non-terminal residue" evidence="3">
    <location>
        <position position="1"/>
    </location>
</feature>
<feature type="compositionally biased region" description="Low complexity" evidence="1">
    <location>
        <begin position="19"/>
        <end position="30"/>
    </location>
</feature>
<dbReference type="AlphaFoldDB" id="A0A7Y5ZZN8"/>
<protein>
    <submittedName>
        <fullName evidence="3">Uncharacterized protein</fullName>
    </submittedName>
</protein>
<dbReference type="EMBL" id="JABMCI010000034">
    <property type="protein sequence ID" value="NUU15754.1"/>
    <property type="molecule type" value="Genomic_DNA"/>
</dbReference>
<name>A0A7Y5ZZN8_9CELL</name>
<comment type="caution">
    <text evidence="3">The sequence shown here is derived from an EMBL/GenBank/DDBJ whole genome shotgun (WGS) entry which is preliminary data.</text>
</comment>
<evidence type="ECO:0000313" key="3">
    <source>
        <dbReference type="EMBL" id="NUU15754.1"/>
    </source>
</evidence>
<keyword evidence="2" id="KW-0812">Transmembrane</keyword>
<feature type="region of interest" description="Disordered" evidence="1">
    <location>
        <begin position="96"/>
        <end position="120"/>
    </location>
</feature>
<dbReference type="Proteomes" id="UP000565724">
    <property type="component" value="Unassembled WGS sequence"/>
</dbReference>
<accession>A0A7Y5ZZN8</accession>
<feature type="compositionally biased region" description="Acidic residues" evidence="1">
    <location>
        <begin position="50"/>
        <end position="62"/>
    </location>
</feature>
<feature type="compositionally biased region" description="Low complexity" evidence="1">
    <location>
        <begin position="102"/>
        <end position="113"/>
    </location>
</feature>
<keyword evidence="4" id="KW-1185">Reference proteome</keyword>
<reference evidence="3 4" key="1">
    <citation type="submission" date="2020-05" db="EMBL/GenBank/DDBJ databases">
        <title>Genome Sequencing of Type Strains.</title>
        <authorList>
            <person name="Lemaire J.F."/>
            <person name="Inderbitzin P."/>
            <person name="Gregorio O.A."/>
            <person name="Collins S.B."/>
            <person name="Wespe N."/>
            <person name="Knight-Connoni V."/>
        </authorList>
    </citation>
    <scope>NUCLEOTIDE SEQUENCE [LARGE SCALE GENOMIC DNA]</scope>
    <source>
        <strain evidence="3 4">ATCC 25174</strain>
    </source>
</reference>